<gene>
    <name evidence="1" type="ordered locus">SVI_0471</name>
</gene>
<reference evidence="2" key="1">
    <citation type="journal article" date="2010" name="Mol. Biosyst.">
        <title>Complete genome sequence and comparative analysis of Shewanella violacea, a psychrophilic and piezophilic bacterium from deep sea floor sediments.</title>
        <authorList>
            <person name="Aono E."/>
            <person name="Baba T."/>
            <person name="Ara T."/>
            <person name="Nishi T."/>
            <person name="Nakamichi T."/>
            <person name="Inamoto E."/>
            <person name="Toyonaga H."/>
            <person name="Hasegawa M."/>
            <person name="Takai Y."/>
            <person name="Okumura Y."/>
            <person name="Baba M."/>
            <person name="Tomita M."/>
            <person name="Kato C."/>
            <person name="Oshima T."/>
            <person name="Nakasone K."/>
            <person name="Mori H."/>
        </authorList>
    </citation>
    <scope>NUCLEOTIDE SEQUENCE [LARGE SCALE GENOMIC DNA]</scope>
    <source>
        <strain evidence="2">JCM 10179 / CIP 106290 / LMG 19151 / DSS12</strain>
    </source>
</reference>
<dbReference type="EMBL" id="AP011177">
    <property type="protein sequence ID" value="BAJ00442.1"/>
    <property type="molecule type" value="Genomic_DNA"/>
</dbReference>
<dbReference type="AlphaFoldDB" id="D4ZFJ3"/>
<protein>
    <submittedName>
        <fullName evidence="1">Uncharacterized protein</fullName>
    </submittedName>
</protein>
<sequence length="41" mass="4624">MVQDWVPFLDGADLGEQMLGINNKPKGDSHSHRILVELFSE</sequence>
<evidence type="ECO:0000313" key="2">
    <source>
        <dbReference type="Proteomes" id="UP000002350"/>
    </source>
</evidence>
<dbReference type="Proteomes" id="UP000002350">
    <property type="component" value="Chromosome"/>
</dbReference>
<evidence type="ECO:0000313" key="1">
    <source>
        <dbReference type="EMBL" id="BAJ00442.1"/>
    </source>
</evidence>
<dbReference type="KEGG" id="svo:SVI_0471"/>
<dbReference type="HOGENOM" id="CLU_3276600_0_0_6"/>
<keyword evidence="2" id="KW-1185">Reference proteome</keyword>
<name>D4ZFJ3_SHEVD</name>
<proteinExistence type="predicted"/>
<organism evidence="1 2">
    <name type="scientific">Shewanella violacea (strain JCM 10179 / CIP 106290 / LMG 19151 / DSS12)</name>
    <dbReference type="NCBI Taxonomy" id="637905"/>
    <lineage>
        <taxon>Bacteria</taxon>
        <taxon>Pseudomonadati</taxon>
        <taxon>Pseudomonadota</taxon>
        <taxon>Gammaproteobacteria</taxon>
        <taxon>Alteromonadales</taxon>
        <taxon>Shewanellaceae</taxon>
        <taxon>Shewanella</taxon>
    </lineage>
</organism>
<accession>D4ZFJ3</accession>